<organism evidence="1 2">
    <name type="scientific">Coptis chinensis</name>
    <dbReference type="NCBI Taxonomy" id="261450"/>
    <lineage>
        <taxon>Eukaryota</taxon>
        <taxon>Viridiplantae</taxon>
        <taxon>Streptophyta</taxon>
        <taxon>Embryophyta</taxon>
        <taxon>Tracheophyta</taxon>
        <taxon>Spermatophyta</taxon>
        <taxon>Magnoliopsida</taxon>
        <taxon>Ranunculales</taxon>
        <taxon>Ranunculaceae</taxon>
        <taxon>Coptidoideae</taxon>
        <taxon>Coptis</taxon>
    </lineage>
</organism>
<protein>
    <submittedName>
        <fullName evidence="1">Uncharacterized protein</fullName>
    </submittedName>
</protein>
<sequence>MRTQATKLVFWIFYFSRSRHRSTRDLVPNVLYPSNTGDQLITPPVFKYAALLTGSFNDCLGNGSSRWSSASLPPVSQLFASPLTLAITWVVGHRNSYKYNRLCKHDLCPVGLWSIATVYDTDVG</sequence>
<accession>A0A835HT60</accession>
<dbReference type="Proteomes" id="UP000631114">
    <property type="component" value="Unassembled WGS sequence"/>
</dbReference>
<name>A0A835HT60_9MAGN</name>
<reference evidence="1 2" key="1">
    <citation type="submission" date="2020-10" db="EMBL/GenBank/DDBJ databases">
        <title>The Coptis chinensis genome and diversification of protoberbering-type alkaloids.</title>
        <authorList>
            <person name="Wang B."/>
            <person name="Shu S."/>
            <person name="Song C."/>
            <person name="Liu Y."/>
        </authorList>
    </citation>
    <scope>NUCLEOTIDE SEQUENCE [LARGE SCALE GENOMIC DNA]</scope>
    <source>
        <strain evidence="1">HL-2020</strain>
        <tissue evidence="1">Leaf</tissue>
    </source>
</reference>
<dbReference type="AlphaFoldDB" id="A0A835HT60"/>
<keyword evidence="2" id="KW-1185">Reference proteome</keyword>
<gene>
    <name evidence="1" type="ORF">IFM89_037926</name>
</gene>
<proteinExistence type="predicted"/>
<evidence type="ECO:0000313" key="2">
    <source>
        <dbReference type="Proteomes" id="UP000631114"/>
    </source>
</evidence>
<comment type="caution">
    <text evidence="1">The sequence shown here is derived from an EMBL/GenBank/DDBJ whole genome shotgun (WGS) entry which is preliminary data.</text>
</comment>
<dbReference type="EMBL" id="JADFTS010000006">
    <property type="protein sequence ID" value="KAF9603792.1"/>
    <property type="molecule type" value="Genomic_DNA"/>
</dbReference>
<evidence type="ECO:0000313" key="1">
    <source>
        <dbReference type="EMBL" id="KAF9603792.1"/>
    </source>
</evidence>